<dbReference type="RefSeq" id="WP_093922838.1">
    <property type="nucleotide sequence ID" value="NZ_FOMW01000003.1"/>
</dbReference>
<dbReference type="PANTHER" id="PTHR33884:SF3">
    <property type="entry name" value="UPF0410 PROTEIN YMGE"/>
    <property type="match status" value="1"/>
</dbReference>
<evidence type="ECO:0000256" key="6">
    <source>
        <dbReference type="ARBA" id="ARBA00023136"/>
    </source>
</evidence>
<dbReference type="InterPro" id="IPR007341">
    <property type="entry name" value="Transgly_assoc"/>
</dbReference>
<evidence type="ECO:0000256" key="4">
    <source>
        <dbReference type="ARBA" id="ARBA00022692"/>
    </source>
</evidence>
<evidence type="ECO:0000313" key="8">
    <source>
        <dbReference type="EMBL" id="SFD88360.1"/>
    </source>
</evidence>
<keyword evidence="5 7" id="KW-1133">Transmembrane helix</keyword>
<feature type="transmembrane region" description="Helical" evidence="7">
    <location>
        <begin position="30"/>
        <end position="52"/>
    </location>
</feature>
<keyword evidence="6 7" id="KW-0472">Membrane</keyword>
<dbReference type="STRING" id="74348.SAMN04488523_103221"/>
<reference evidence="9" key="1">
    <citation type="submission" date="2016-10" db="EMBL/GenBank/DDBJ databases">
        <authorList>
            <person name="Varghese N."/>
            <person name="Submissions S."/>
        </authorList>
    </citation>
    <scope>NUCLEOTIDE SEQUENCE [LARGE SCALE GENOMIC DNA]</scope>
    <source>
        <strain evidence="9">DSM 11443</strain>
    </source>
</reference>
<gene>
    <name evidence="8" type="ORF">SAMN04488523_103221</name>
</gene>
<feature type="transmembrane region" description="Helical" evidence="7">
    <location>
        <begin position="58"/>
        <end position="76"/>
    </location>
</feature>
<organism evidence="8 9">
    <name type="scientific">Sulfitobacter brevis</name>
    <dbReference type="NCBI Taxonomy" id="74348"/>
    <lineage>
        <taxon>Bacteria</taxon>
        <taxon>Pseudomonadati</taxon>
        <taxon>Pseudomonadota</taxon>
        <taxon>Alphaproteobacteria</taxon>
        <taxon>Rhodobacterales</taxon>
        <taxon>Roseobacteraceae</taxon>
        <taxon>Sulfitobacter</taxon>
    </lineage>
</organism>
<proteinExistence type="inferred from homology"/>
<keyword evidence="9" id="KW-1185">Reference proteome</keyword>
<comment type="similarity">
    <text evidence="2">Belongs to the UPF0410 family.</text>
</comment>
<comment type="subcellular location">
    <subcellularLocation>
        <location evidence="1">Cell membrane</location>
        <topology evidence="1">Multi-pass membrane protein</topology>
    </subcellularLocation>
</comment>
<evidence type="ECO:0000256" key="2">
    <source>
        <dbReference type="ARBA" id="ARBA00011006"/>
    </source>
</evidence>
<evidence type="ECO:0000313" key="9">
    <source>
        <dbReference type="Proteomes" id="UP000198977"/>
    </source>
</evidence>
<evidence type="ECO:0000256" key="5">
    <source>
        <dbReference type="ARBA" id="ARBA00022989"/>
    </source>
</evidence>
<dbReference type="EMBL" id="FOMW01000003">
    <property type="protein sequence ID" value="SFD88360.1"/>
    <property type="molecule type" value="Genomic_DNA"/>
</dbReference>
<dbReference type="PANTHER" id="PTHR33884">
    <property type="entry name" value="UPF0410 PROTEIN YMGE"/>
    <property type="match status" value="1"/>
</dbReference>
<evidence type="ECO:0000256" key="7">
    <source>
        <dbReference type="SAM" id="Phobius"/>
    </source>
</evidence>
<accession>A0A1I1W5U5</accession>
<keyword evidence="3" id="KW-1003">Cell membrane</keyword>
<evidence type="ECO:0000256" key="1">
    <source>
        <dbReference type="ARBA" id="ARBA00004651"/>
    </source>
</evidence>
<dbReference type="GO" id="GO:0005886">
    <property type="term" value="C:plasma membrane"/>
    <property type="evidence" value="ECO:0007669"/>
    <property type="project" value="UniProtKB-SubCell"/>
</dbReference>
<dbReference type="OrthoDB" id="9815411at2"/>
<evidence type="ECO:0000256" key="3">
    <source>
        <dbReference type="ARBA" id="ARBA00022475"/>
    </source>
</evidence>
<feature type="transmembrane region" description="Helical" evidence="7">
    <location>
        <begin position="6"/>
        <end position="23"/>
    </location>
</feature>
<sequence length="83" mass="8669">MGIGLIGAIIIGGLAGWIASMIMKAETGLITNIGLGIVGAVVLNFILSLFDIYAADAWLPQLVVGLVGACLLIWAWRAMRGRS</sequence>
<dbReference type="Proteomes" id="UP000198977">
    <property type="component" value="Unassembled WGS sequence"/>
</dbReference>
<dbReference type="Pfam" id="PF04226">
    <property type="entry name" value="Transgly_assoc"/>
    <property type="match status" value="1"/>
</dbReference>
<name>A0A1I1W5U5_9RHOB</name>
<dbReference type="AlphaFoldDB" id="A0A1I1W5U5"/>
<protein>
    <submittedName>
        <fullName evidence="8">Uncharacterized membrane protein YeaQ/YmgE, transglycosylase-associated protein family</fullName>
    </submittedName>
</protein>
<keyword evidence="4 7" id="KW-0812">Transmembrane</keyword>